<dbReference type="Proteomes" id="UP001072034">
    <property type="component" value="Unassembled WGS sequence"/>
</dbReference>
<name>A0ABT4ID68_9ACTO</name>
<evidence type="ECO:0000256" key="1">
    <source>
        <dbReference type="SAM" id="MobiDB-lite"/>
    </source>
</evidence>
<evidence type="ECO:0000313" key="3">
    <source>
        <dbReference type="Proteomes" id="UP001072034"/>
    </source>
</evidence>
<keyword evidence="3" id="KW-1185">Reference proteome</keyword>
<proteinExistence type="predicted"/>
<gene>
    <name evidence="2" type="ORF">OHJ16_13420</name>
</gene>
<evidence type="ECO:0000313" key="2">
    <source>
        <dbReference type="EMBL" id="MCZ0859038.1"/>
    </source>
</evidence>
<comment type="caution">
    <text evidence="2">The sequence shown here is derived from an EMBL/GenBank/DDBJ whole genome shotgun (WGS) entry which is preliminary data.</text>
</comment>
<accession>A0ABT4ID68</accession>
<organism evidence="2 3">
    <name type="scientific">Actinomyces israelii</name>
    <dbReference type="NCBI Taxonomy" id="1659"/>
    <lineage>
        <taxon>Bacteria</taxon>
        <taxon>Bacillati</taxon>
        <taxon>Actinomycetota</taxon>
        <taxon>Actinomycetes</taxon>
        <taxon>Actinomycetales</taxon>
        <taxon>Actinomycetaceae</taxon>
        <taxon>Actinomyces</taxon>
    </lineage>
</organism>
<feature type="region of interest" description="Disordered" evidence="1">
    <location>
        <begin position="62"/>
        <end position="81"/>
    </location>
</feature>
<protein>
    <submittedName>
        <fullName evidence="2">Uncharacterized protein</fullName>
    </submittedName>
</protein>
<dbReference type="EMBL" id="JAPTMY010000037">
    <property type="protein sequence ID" value="MCZ0859038.1"/>
    <property type="molecule type" value="Genomic_DNA"/>
</dbReference>
<dbReference type="RefSeq" id="WP_268918342.1">
    <property type="nucleotide sequence ID" value="NZ_CP124548.1"/>
</dbReference>
<sequence>MNDRHAGPPAGGLRARVSSSRLRVGAFATPGDAVTLTQGDSTTCGATVVLAARLLLGTTGAADGSASGPTGLSGPTGSLPGLRLTRALHAEQRRLQARMNRRSGGPLGPLPWTRRLGSTPWAVARALGEEPGRAVPAGSVGAAYRVRWVREGGPRWPDDAERIRRALDAGLPAVMLVGGPLVRPRPGGAGPVRALRRAAAGLTALPPLAAHPVLPRHYVLALPWRLAGQDDPGPGRVHVYEPSSGSVRVLDLLAPRDPAAPGPRELGYWPRILALITPIPAPRGRP</sequence>
<reference evidence="2" key="1">
    <citation type="submission" date="2022-10" db="EMBL/GenBank/DDBJ databases">
        <title>Genome sequence of Actinomyces israelii ATCC 10048.</title>
        <authorList>
            <person name="Watt R.M."/>
            <person name="Tong W.M."/>
        </authorList>
    </citation>
    <scope>NUCLEOTIDE SEQUENCE</scope>
    <source>
        <strain evidence="2">ATCC 10048</strain>
    </source>
</reference>